<accession>A8PFE9</accession>
<keyword evidence="3" id="KW-1185">Reference proteome</keyword>
<gene>
    <name evidence="2" type="ORF">CC1G_04894</name>
</gene>
<protein>
    <submittedName>
        <fullName evidence="2">Uncharacterized protein</fullName>
    </submittedName>
</protein>
<dbReference type="InParanoid" id="A8PFE9"/>
<reference evidence="2 3" key="1">
    <citation type="journal article" date="2010" name="Proc. Natl. Acad. Sci. U.S.A.">
        <title>Insights into evolution of multicellular fungi from the assembled chromosomes of the mushroom Coprinopsis cinerea (Coprinus cinereus).</title>
        <authorList>
            <person name="Stajich J.E."/>
            <person name="Wilke S.K."/>
            <person name="Ahren D."/>
            <person name="Au C.H."/>
            <person name="Birren B.W."/>
            <person name="Borodovsky M."/>
            <person name="Burns C."/>
            <person name="Canback B."/>
            <person name="Casselton L.A."/>
            <person name="Cheng C.K."/>
            <person name="Deng J."/>
            <person name="Dietrich F.S."/>
            <person name="Fargo D.C."/>
            <person name="Farman M.L."/>
            <person name="Gathman A.C."/>
            <person name="Goldberg J."/>
            <person name="Guigo R."/>
            <person name="Hoegger P.J."/>
            <person name="Hooker J.B."/>
            <person name="Huggins A."/>
            <person name="James T.Y."/>
            <person name="Kamada T."/>
            <person name="Kilaru S."/>
            <person name="Kodira C."/>
            <person name="Kues U."/>
            <person name="Kupfer D."/>
            <person name="Kwan H.S."/>
            <person name="Lomsadze A."/>
            <person name="Li W."/>
            <person name="Lilly W.W."/>
            <person name="Ma L.J."/>
            <person name="Mackey A.J."/>
            <person name="Manning G."/>
            <person name="Martin F."/>
            <person name="Muraguchi H."/>
            <person name="Natvig D.O."/>
            <person name="Palmerini H."/>
            <person name="Ramesh M.A."/>
            <person name="Rehmeyer C.J."/>
            <person name="Roe B.A."/>
            <person name="Shenoy N."/>
            <person name="Stanke M."/>
            <person name="Ter-Hovhannisyan V."/>
            <person name="Tunlid A."/>
            <person name="Velagapudi R."/>
            <person name="Vision T.J."/>
            <person name="Zeng Q."/>
            <person name="Zolan M.E."/>
            <person name="Pukkila P.J."/>
        </authorList>
    </citation>
    <scope>NUCLEOTIDE SEQUENCE [LARGE SCALE GENOMIC DNA]</scope>
    <source>
        <strain evidence="3">Okayama-7 / 130 / ATCC MYA-4618 / FGSC 9003</strain>
    </source>
</reference>
<dbReference type="VEuPathDB" id="FungiDB:CC1G_04894"/>
<evidence type="ECO:0000256" key="1">
    <source>
        <dbReference type="SAM" id="MobiDB-lite"/>
    </source>
</evidence>
<dbReference type="AlphaFoldDB" id="A8PFE9"/>
<feature type="region of interest" description="Disordered" evidence="1">
    <location>
        <begin position="13"/>
        <end position="39"/>
    </location>
</feature>
<evidence type="ECO:0000313" key="3">
    <source>
        <dbReference type="Proteomes" id="UP000001861"/>
    </source>
</evidence>
<proteinExistence type="predicted"/>
<organism evidence="2 3">
    <name type="scientific">Coprinopsis cinerea (strain Okayama-7 / 130 / ATCC MYA-4618 / FGSC 9003)</name>
    <name type="common">Inky cap fungus</name>
    <name type="synonym">Hormographiella aspergillata</name>
    <dbReference type="NCBI Taxonomy" id="240176"/>
    <lineage>
        <taxon>Eukaryota</taxon>
        <taxon>Fungi</taxon>
        <taxon>Dikarya</taxon>
        <taxon>Basidiomycota</taxon>
        <taxon>Agaricomycotina</taxon>
        <taxon>Agaricomycetes</taxon>
        <taxon>Agaricomycetidae</taxon>
        <taxon>Agaricales</taxon>
        <taxon>Agaricineae</taxon>
        <taxon>Psathyrellaceae</taxon>
        <taxon>Coprinopsis</taxon>
    </lineage>
</organism>
<sequence>MAGLFPNTTLSFSLSTSSSQTQNSTATSNVTASPPPTSRRIPTEVIDLILYHVHAQSQSQHHQNPHYYSGKSTLLAFARVSKAFYERSVPWLYRDVKWNISKPERFVKFQRFCRAVQRGGAVLGRYSVEEEAGAEENGDTERETKERETELGAYVESLEIVNDQPSVYELHVPAFNAFRKMKNLRRVVFIVGQDDSTPPSSSPVDDPPKKKGVDWKTDLSRTVQTNLSILFTLPSLTYLKLSGIHSLPFTLLTAFTAIPSLTLSHTDIDTTDETGVLRRTPLPTPESIRLSEIEIVGGVSSNLVRTLGSVLSVKPGVVRRLRLVSDVEDLEGVLGATEERLFGAQLRRKEDENEDSDSASSVSGGKPNNLQISIPNADKKGTLGEWVLDLNGERGGSGFGPDTPAVEKQMEWKVGKKGKRFKIPHLQVKTTKIVEPIQPMKYPAFSKAAWCLIEAAGTSLERLEWECSSVLPLSFKPINLHFLRYTLRFLTVTITYPSPSSRRKAQPVLTDILELAKQLSTPETVLEELVIKCTCVDQDTAPPPVHPSMVESKAGLESCNSSMTTLVGSDKTVISSTSSNSMTELLRLPDRFTSNTPGHSPPPLPIQSAEYLKEWTALDTVLKGKKYFKKLVWVVVEFVAGGEGLGGGAGEGVDVPELQWWKNHARKVEKRLVGVKGRGAGVRCFVKCD</sequence>
<dbReference type="OrthoDB" id="2865019at2759"/>
<feature type="region of interest" description="Disordered" evidence="1">
    <location>
        <begin position="345"/>
        <end position="376"/>
    </location>
</feature>
<evidence type="ECO:0000313" key="2">
    <source>
        <dbReference type="EMBL" id="EAU80784.1"/>
    </source>
</evidence>
<feature type="compositionally biased region" description="Low complexity" evidence="1">
    <location>
        <begin position="13"/>
        <end position="32"/>
    </location>
</feature>
<dbReference type="GeneID" id="6017710"/>
<dbReference type="Proteomes" id="UP000001861">
    <property type="component" value="Unassembled WGS sequence"/>
</dbReference>
<dbReference type="RefSeq" id="XP_001841050.1">
    <property type="nucleotide sequence ID" value="XM_001840998.1"/>
</dbReference>
<name>A8PFE9_COPC7</name>
<dbReference type="EMBL" id="AACS02000002">
    <property type="protein sequence ID" value="EAU80784.1"/>
    <property type="molecule type" value="Genomic_DNA"/>
</dbReference>
<comment type="caution">
    <text evidence="2">The sequence shown here is derived from an EMBL/GenBank/DDBJ whole genome shotgun (WGS) entry which is preliminary data.</text>
</comment>
<dbReference type="KEGG" id="cci:CC1G_04894"/>